<evidence type="ECO:0000313" key="2">
    <source>
        <dbReference type="Proteomes" id="UP000814033"/>
    </source>
</evidence>
<dbReference type="EMBL" id="MU276101">
    <property type="protein sequence ID" value="KAI0041788.1"/>
    <property type="molecule type" value="Genomic_DNA"/>
</dbReference>
<sequence length="158" mass="17122">MLGAVPRRVDVTPRVVTTHHRTHSAPRRHPTSARRHRPVVTAPSSPPRRHYAPPSPPSLPVRHTRASPPRVVATHVVIECHCTTTPAQPAPSPPSVDAVHPPPPPAVHTLRHPPARASYSPSSLLPQSAPVRRPRSGRVLAQRPMRTTANAAHDLLCS</sequence>
<comment type="caution">
    <text evidence="1">The sequence shown here is derived from an EMBL/GenBank/DDBJ whole genome shotgun (WGS) entry which is preliminary data.</text>
</comment>
<reference evidence="1" key="1">
    <citation type="submission" date="2021-02" db="EMBL/GenBank/DDBJ databases">
        <authorList>
            <consortium name="DOE Joint Genome Institute"/>
            <person name="Ahrendt S."/>
            <person name="Looney B.P."/>
            <person name="Miyauchi S."/>
            <person name="Morin E."/>
            <person name="Drula E."/>
            <person name="Courty P.E."/>
            <person name="Chicoki N."/>
            <person name="Fauchery L."/>
            <person name="Kohler A."/>
            <person name="Kuo A."/>
            <person name="Labutti K."/>
            <person name="Pangilinan J."/>
            <person name="Lipzen A."/>
            <person name="Riley R."/>
            <person name="Andreopoulos W."/>
            <person name="He G."/>
            <person name="Johnson J."/>
            <person name="Barry K.W."/>
            <person name="Grigoriev I.V."/>
            <person name="Nagy L."/>
            <person name="Hibbett D."/>
            <person name="Henrissat B."/>
            <person name="Matheny P.B."/>
            <person name="Labbe J."/>
            <person name="Martin F."/>
        </authorList>
    </citation>
    <scope>NUCLEOTIDE SEQUENCE</scope>
    <source>
        <strain evidence="1">FP105234-sp</strain>
    </source>
</reference>
<proteinExistence type="predicted"/>
<accession>A0ACB8RCL2</accession>
<keyword evidence="2" id="KW-1185">Reference proteome</keyword>
<organism evidence="1 2">
    <name type="scientific">Auriscalpium vulgare</name>
    <dbReference type="NCBI Taxonomy" id="40419"/>
    <lineage>
        <taxon>Eukaryota</taxon>
        <taxon>Fungi</taxon>
        <taxon>Dikarya</taxon>
        <taxon>Basidiomycota</taxon>
        <taxon>Agaricomycotina</taxon>
        <taxon>Agaricomycetes</taxon>
        <taxon>Russulales</taxon>
        <taxon>Auriscalpiaceae</taxon>
        <taxon>Auriscalpium</taxon>
    </lineage>
</organism>
<gene>
    <name evidence="1" type="ORF">FA95DRAFT_1610717</name>
</gene>
<name>A0ACB8RCL2_9AGAM</name>
<reference evidence="1" key="2">
    <citation type="journal article" date="2022" name="New Phytol.">
        <title>Evolutionary transition to the ectomycorrhizal habit in the genomes of a hyperdiverse lineage of mushroom-forming fungi.</title>
        <authorList>
            <person name="Looney B."/>
            <person name="Miyauchi S."/>
            <person name="Morin E."/>
            <person name="Drula E."/>
            <person name="Courty P.E."/>
            <person name="Kohler A."/>
            <person name="Kuo A."/>
            <person name="LaButti K."/>
            <person name="Pangilinan J."/>
            <person name="Lipzen A."/>
            <person name="Riley R."/>
            <person name="Andreopoulos W."/>
            <person name="He G."/>
            <person name="Johnson J."/>
            <person name="Nolan M."/>
            <person name="Tritt A."/>
            <person name="Barry K.W."/>
            <person name="Grigoriev I.V."/>
            <person name="Nagy L.G."/>
            <person name="Hibbett D."/>
            <person name="Henrissat B."/>
            <person name="Matheny P.B."/>
            <person name="Labbe J."/>
            <person name="Martin F.M."/>
        </authorList>
    </citation>
    <scope>NUCLEOTIDE SEQUENCE</scope>
    <source>
        <strain evidence="1">FP105234-sp</strain>
    </source>
</reference>
<protein>
    <submittedName>
        <fullName evidence="1">Uncharacterized protein</fullName>
    </submittedName>
</protein>
<evidence type="ECO:0000313" key="1">
    <source>
        <dbReference type="EMBL" id="KAI0041788.1"/>
    </source>
</evidence>
<dbReference type="Proteomes" id="UP000814033">
    <property type="component" value="Unassembled WGS sequence"/>
</dbReference>